<organism evidence="2 3">
    <name type="scientific">Dryococelus australis</name>
    <dbReference type="NCBI Taxonomy" id="614101"/>
    <lineage>
        <taxon>Eukaryota</taxon>
        <taxon>Metazoa</taxon>
        <taxon>Ecdysozoa</taxon>
        <taxon>Arthropoda</taxon>
        <taxon>Hexapoda</taxon>
        <taxon>Insecta</taxon>
        <taxon>Pterygota</taxon>
        <taxon>Neoptera</taxon>
        <taxon>Polyneoptera</taxon>
        <taxon>Phasmatodea</taxon>
        <taxon>Verophasmatodea</taxon>
        <taxon>Anareolatae</taxon>
        <taxon>Phasmatidae</taxon>
        <taxon>Eurycanthinae</taxon>
        <taxon>Dryococelus</taxon>
    </lineage>
</organism>
<reference evidence="2 3" key="1">
    <citation type="submission" date="2023-02" db="EMBL/GenBank/DDBJ databases">
        <title>LHISI_Scaffold_Assembly.</title>
        <authorList>
            <person name="Stuart O.P."/>
            <person name="Cleave R."/>
            <person name="Magrath M.J.L."/>
            <person name="Mikheyev A.S."/>
        </authorList>
    </citation>
    <scope>NUCLEOTIDE SEQUENCE [LARGE SCALE GENOMIC DNA]</scope>
    <source>
        <strain evidence="2">Daus_M_001</strain>
        <tissue evidence="2">Leg muscle</tissue>
    </source>
</reference>
<comment type="caution">
    <text evidence="2">The sequence shown here is derived from an EMBL/GenBank/DDBJ whole genome shotgun (WGS) entry which is preliminary data.</text>
</comment>
<evidence type="ECO:0000256" key="1">
    <source>
        <dbReference type="SAM" id="MobiDB-lite"/>
    </source>
</evidence>
<sequence>MDKNGVGMESTKSSETKRNTTRPTLEQSSTIYTTRKLSPTLKITVCRHGPPPASRFFRHGDDSSVTDLRAAYLTGNTELWEASNTDTQSNTRSWKLSESQKCWRNNNNTTRIKCAIAPTRKTLNWRTMFSQCSVHLCDFNRLVKNEAFLEDVATQWKPQAFNPTPPFSVKDIIINVLHKQSRMQYTVQFLCSHLWPPCYRSMSWFRTVPLSGLETPLIDSSELGMPNISLRAVMSRELQAITTEQKFQGEDGRDNFFESVKGSKIRNFCQFPIEYFLRGVIERKFRSVSQESYKWRQDKNRIANRRTEVLGVLRGDIFVLKGENANMCEYVVAPECKGRKREIPEETHRPAASSVTISHVRIQERPRWKSNPVCLGGRRSTAIRNSLGQKPIVVRKMAHRLTYVRKRGLCWTQQASPCRLQTKLLKPQTIRCVPNGAQCVQWIEHTPPTKVSRVRVLAGLLLGYLHVKYRWSAGFLGDLPFTHSSAAPYSRHFTFIGSQDLDVKSSQNLCTHLEAHFRHTVKNCEYEGLDSTSTSMELCLHYSCLIVVGVHSGIEFSPA</sequence>
<accession>A0ABQ9H721</accession>
<dbReference type="Proteomes" id="UP001159363">
    <property type="component" value="Chromosome 6"/>
</dbReference>
<name>A0ABQ9H721_9NEOP</name>
<keyword evidence="3" id="KW-1185">Reference proteome</keyword>
<feature type="region of interest" description="Disordered" evidence="1">
    <location>
        <begin position="1"/>
        <end position="29"/>
    </location>
</feature>
<gene>
    <name evidence="2" type="ORF">PR048_020721</name>
</gene>
<dbReference type="EMBL" id="JARBHB010000007">
    <property type="protein sequence ID" value="KAJ8880098.1"/>
    <property type="molecule type" value="Genomic_DNA"/>
</dbReference>
<evidence type="ECO:0000313" key="2">
    <source>
        <dbReference type="EMBL" id="KAJ8880098.1"/>
    </source>
</evidence>
<evidence type="ECO:0000313" key="3">
    <source>
        <dbReference type="Proteomes" id="UP001159363"/>
    </source>
</evidence>
<protein>
    <submittedName>
        <fullName evidence="2">Uncharacterized protein</fullName>
    </submittedName>
</protein>
<proteinExistence type="predicted"/>